<feature type="transmembrane region" description="Helical" evidence="5">
    <location>
        <begin position="118"/>
        <end position="135"/>
    </location>
</feature>
<evidence type="ECO:0000256" key="5">
    <source>
        <dbReference type="SAM" id="Phobius"/>
    </source>
</evidence>
<proteinExistence type="predicted"/>
<evidence type="ECO:0000259" key="6">
    <source>
        <dbReference type="Pfam" id="PF04893"/>
    </source>
</evidence>
<comment type="caution">
    <text evidence="7">The sequence shown here is derived from an EMBL/GenBank/DDBJ whole genome shotgun (WGS) entry which is preliminary data.</text>
</comment>
<dbReference type="Pfam" id="PF04893">
    <property type="entry name" value="Yip1"/>
    <property type="match status" value="1"/>
</dbReference>
<evidence type="ECO:0000313" key="7">
    <source>
        <dbReference type="EMBL" id="MDR6533730.1"/>
    </source>
</evidence>
<evidence type="ECO:0000256" key="1">
    <source>
        <dbReference type="ARBA" id="ARBA00004141"/>
    </source>
</evidence>
<name>A0ABU1N6S3_9CAUL</name>
<feature type="transmembrane region" description="Helical" evidence="5">
    <location>
        <begin position="85"/>
        <end position="106"/>
    </location>
</feature>
<gene>
    <name evidence="7" type="ORF">J2800_004500</name>
</gene>
<keyword evidence="3 5" id="KW-1133">Transmembrane helix</keyword>
<feature type="transmembrane region" description="Helical" evidence="5">
    <location>
        <begin position="40"/>
        <end position="65"/>
    </location>
</feature>
<protein>
    <submittedName>
        <fullName evidence="7">Membrane protein</fullName>
    </submittedName>
</protein>
<evidence type="ECO:0000256" key="3">
    <source>
        <dbReference type="ARBA" id="ARBA00022989"/>
    </source>
</evidence>
<reference evidence="7 8" key="1">
    <citation type="submission" date="2023-07" db="EMBL/GenBank/DDBJ databases">
        <title>Sorghum-associated microbial communities from plants grown in Nebraska, USA.</title>
        <authorList>
            <person name="Schachtman D."/>
        </authorList>
    </citation>
    <scope>NUCLEOTIDE SEQUENCE [LARGE SCALE GENOMIC DNA]</scope>
    <source>
        <strain evidence="7 8">DS2154</strain>
    </source>
</reference>
<dbReference type="RefSeq" id="WP_056751073.1">
    <property type="nucleotide sequence ID" value="NZ_JAVDRL010000014.1"/>
</dbReference>
<feature type="domain" description="Yip1" evidence="6">
    <location>
        <begin position="19"/>
        <end position="188"/>
    </location>
</feature>
<sequence length="397" mass="40694">MTVIEPQAGSSDLVGRVKRLLLSPSAEWERIDAEPATIKGLYVGYVCILAAIPPVAGLIGGQVFGIGGFGFHIRPPLVSSVVSAVIAYGLSLLSVFLVALIIDALAPSFDGQKDRVQAFKVAAYSYTAAWVFGILGIFPPLVMIGALASLYGFYLLYLGLPKLMKAPSEKALGYTAVTILCAIVLSIVIAAITGAVAGAAMFGSGLASHAANTGTMSGTMEVNGAKVDLGKLDAASKKMEAAAARMEAGKNAPSVPAETLKGLLPGAVAGFQRTGLETNSGGAGGMSMAVATGDYQKDGASFRLAVTDLGAMAGMAALASAVDAQSTKETQTGYEKSGTVDGRLTTEEWDREAKSGRYSILVGERFSVEANGNADSIDVLKQAVASVDAGRLEGLAR</sequence>
<evidence type="ECO:0000256" key="4">
    <source>
        <dbReference type="ARBA" id="ARBA00023136"/>
    </source>
</evidence>
<comment type="subcellular location">
    <subcellularLocation>
        <location evidence="1">Membrane</location>
        <topology evidence="1">Multi-pass membrane protein</topology>
    </subcellularLocation>
</comment>
<accession>A0ABU1N6S3</accession>
<dbReference type="Proteomes" id="UP001262754">
    <property type="component" value="Unassembled WGS sequence"/>
</dbReference>
<organism evidence="7 8">
    <name type="scientific">Caulobacter rhizosphaerae</name>
    <dbReference type="NCBI Taxonomy" id="2010972"/>
    <lineage>
        <taxon>Bacteria</taxon>
        <taxon>Pseudomonadati</taxon>
        <taxon>Pseudomonadota</taxon>
        <taxon>Alphaproteobacteria</taxon>
        <taxon>Caulobacterales</taxon>
        <taxon>Caulobacteraceae</taxon>
        <taxon>Caulobacter</taxon>
    </lineage>
</organism>
<keyword evidence="2 5" id="KW-0812">Transmembrane</keyword>
<evidence type="ECO:0000313" key="8">
    <source>
        <dbReference type="Proteomes" id="UP001262754"/>
    </source>
</evidence>
<evidence type="ECO:0000256" key="2">
    <source>
        <dbReference type="ARBA" id="ARBA00022692"/>
    </source>
</evidence>
<keyword evidence="8" id="KW-1185">Reference proteome</keyword>
<dbReference type="InterPro" id="IPR006977">
    <property type="entry name" value="Yip1_dom"/>
</dbReference>
<dbReference type="EMBL" id="JAVDRL010000014">
    <property type="protein sequence ID" value="MDR6533730.1"/>
    <property type="molecule type" value="Genomic_DNA"/>
</dbReference>
<keyword evidence="4 5" id="KW-0472">Membrane</keyword>
<feature type="transmembrane region" description="Helical" evidence="5">
    <location>
        <begin position="172"/>
        <end position="202"/>
    </location>
</feature>
<feature type="transmembrane region" description="Helical" evidence="5">
    <location>
        <begin position="141"/>
        <end position="160"/>
    </location>
</feature>